<dbReference type="Gene3D" id="1.10.1040.20">
    <property type="entry name" value="ProC-like, C-terminal domain"/>
    <property type="match status" value="1"/>
</dbReference>
<protein>
    <submittedName>
        <fullName evidence="3">Coenzyme F420-dependent NADP oxidoreductase-like protein</fullName>
    </submittedName>
</protein>
<dbReference type="RefSeq" id="WP_108114422.1">
    <property type="nucleotide sequence ID" value="NZ_QBKT01000003.1"/>
</dbReference>
<dbReference type="AlphaFoldDB" id="A0A2T6C1L1"/>
<dbReference type="Proteomes" id="UP000244090">
    <property type="component" value="Unassembled WGS sequence"/>
</dbReference>
<dbReference type="EMBL" id="QBKT01000003">
    <property type="protein sequence ID" value="PTX62214.1"/>
    <property type="molecule type" value="Genomic_DNA"/>
</dbReference>
<organism evidence="3 4">
    <name type="scientific">Kordia periserrulae</name>
    <dbReference type="NCBI Taxonomy" id="701523"/>
    <lineage>
        <taxon>Bacteria</taxon>
        <taxon>Pseudomonadati</taxon>
        <taxon>Bacteroidota</taxon>
        <taxon>Flavobacteriia</taxon>
        <taxon>Flavobacteriales</taxon>
        <taxon>Flavobacteriaceae</taxon>
        <taxon>Kordia</taxon>
    </lineage>
</organism>
<evidence type="ECO:0000259" key="1">
    <source>
        <dbReference type="Pfam" id="PF03807"/>
    </source>
</evidence>
<evidence type="ECO:0000313" key="4">
    <source>
        <dbReference type="Proteomes" id="UP000244090"/>
    </source>
</evidence>
<name>A0A2T6C1L1_9FLAO</name>
<feature type="domain" description="Pyrroline-5-carboxylate reductase catalytic N-terminal" evidence="1">
    <location>
        <begin position="3"/>
        <end position="84"/>
    </location>
</feature>
<dbReference type="PANTHER" id="PTHR40459:SF1">
    <property type="entry name" value="CONSERVED HYPOTHETICAL ALANINE AND LEUCINE RICH PROTEIN"/>
    <property type="match status" value="1"/>
</dbReference>
<dbReference type="InterPro" id="IPR036291">
    <property type="entry name" value="NAD(P)-bd_dom_sf"/>
</dbReference>
<dbReference type="OrthoDB" id="9810755at2"/>
<comment type="caution">
    <text evidence="3">The sequence shown here is derived from an EMBL/GenBank/DDBJ whole genome shotgun (WGS) entry which is preliminary data.</text>
</comment>
<keyword evidence="4" id="KW-1185">Reference proteome</keyword>
<dbReference type="Pfam" id="PF10728">
    <property type="entry name" value="DUF2520"/>
    <property type="match status" value="1"/>
</dbReference>
<dbReference type="InterPro" id="IPR028939">
    <property type="entry name" value="P5C_Rdtase_cat_N"/>
</dbReference>
<sequence length="254" mass="28629">MIRVVILGAGNIAQHLYTVFTKSEAIQVVQVYNRSQKALQSFTNVATTTRLKELRDADVYIIAVADDAIASVANKLPFTNRLVVHTSGSASMHVLHKKNRRGVFYPLQTFTKGKEVDFSQIPLCLEAREKTDFKVLQQLADAIGSPSYKISSEQRRALHVSAVFVNNFSNHLYRIAHEICEANNVPFQILHPLIQETAHKITTLTPYMAQTGPAKRGDQKTIDDHLEKLDKDIHKEIYTLLTQSIAKTYGREKL</sequence>
<gene>
    <name evidence="3" type="ORF">C8N46_103313</name>
</gene>
<dbReference type="InterPro" id="IPR018931">
    <property type="entry name" value="DUF2520"/>
</dbReference>
<dbReference type="Gene3D" id="3.40.50.720">
    <property type="entry name" value="NAD(P)-binding Rossmann-like Domain"/>
    <property type="match status" value="1"/>
</dbReference>
<dbReference type="PANTHER" id="PTHR40459">
    <property type="entry name" value="CONSERVED HYPOTHETICAL ALANINE AND LEUCINE RICH PROTEIN"/>
    <property type="match status" value="1"/>
</dbReference>
<proteinExistence type="predicted"/>
<dbReference type="InterPro" id="IPR037108">
    <property type="entry name" value="TM1727-like_C_sf"/>
</dbReference>
<feature type="domain" description="DUF2520" evidence="2">
    <location>
        <begin position="121"/>
        <end position="245"/>
    </location>
</feature>
<dbReference type="SUPFAM" id="SSF48179">
    <property type="entry name" value="6-phosphogluconate dehydrogenase C-terminal domain-like"/>
    <property type="match status" value="1"/>
</dbReference>
<dbReference type="Pfam" id="PF03807">
    <property type="entry name" value="F420_oxidored"/>
    <property type="match status" value="1"/>
</dbReference>
<dbReference type="InterPro" id="IPR008927">
    <property type="entry name" value="6-PGluconate_DH-like_C_sf"/>
</dbReference>
<reference evidence="3 4" key="1">
    <citation type="submission" date="2018-04" db="EMBL/GenBank/DDBJ databases">
        <title>Genomic Encyclopedia of Archaeal and Bacterial Type Strains, Phase II (KMG-II): from individual species to whole genera.</title>
        <authorList>
            <person name="Goeker M."/>
        </authorList>
    </citation>
    <scope>NUCLEOTIDE SEQUENCE [LARGE SCALE GENOMIC DNA]</scope>
    <source>
        <strain evidence="3 4">DSM 25731</strain>
    </source>
</reference>
<dbReference type="SUPFAM" id="SSF51735">
    <property type="entry name" value="NAD(P)-binding Rossmann-fold domains"/>
    <property type="match status" value="1"/>
</dbReference>
<evidence type="ECO:0000259" key="2">
    <source>
        <dbReference type="Pfam" id="PF10728"/>
    </source>
</evidence>
<accession>A0A2T6C1L1</accession>
<evidence type="ECO:0000313" key="3">
    <source>
        <dbReference type="EMBL" id="PTX62214.1"/>
    </source>
</evidence>